<gene>
    <name evidence="3" type="ORF">DCS45_10535</name>
</gene>
<dbReference type="Proteomes" id="UP000264719">
    <property type="component" value="Unassembled WGS sequence"/>
</dbReference>
<proteinExistence type="predicted"/>
<sequence>MKLLDIGEVAEATGLRVSALRYYEEKGLIEALGRKGLRRQYGPEVLQQLALVALGRQAGFSLDEIGGMFGAGGAPALPRVELKTRAASMRDQARQLEALAQMLGHVADCPEPNHLDCPKFQKLLKLATRAQRRAS</sequence>
<dbReference type="PANTHER" id="PTHR30204:SF97">
    <property type="entry name" value="MERR FAMILY REGULATORY PROTEIN"/>
    <property type="match status" value="1"/>
</dbReference>
<dbReference type="InterPro" id="IPR009061">
    <property type="entry name" value="DNA-bd_dom_put_sf"/>
</dbReference>
<evidence type="ECO:0000313" key="3">
    <source>
        <dbReference type="EMBL" id="HAR52293.1"/>
    </source>
</evidence>
<dbReference type="SMART" id="SM00422">
    <property type="entry name" value="HTH_MERR"/>
    <property type="match status" value="1"/>
</dbReference>
<dbReference type="PANTHER" id="PTHR30204">
    <property type="entry name" value="REDOX-CYCLING DRUG-SENSING TRANSCRIPTIONAL ACTIVATOR SOXR"/>
    <property type="match status" value="1"/>
</dbReference>
<dbReference type="RefSeq" id="WP_339856012.1">
    <property type="nucleotide sequence ID" value="NZ_CAXAXR010000030.1"/>
</dbReference>
<accession>A0A348WCN1</accession>
<dbReference type="GO" id="GO:0003700">
    <property type="term" value="F:DNA-binding transcription factor activity"/>
    <property type="evidence" value="ECO:0007669"/>
    <property type="project" value="InterPro"/>
</dbReference>
<dbReference type="PROSITE" id="PS50937">
    <property type="entry name" value="HTH_MERR_2"/>
    <property type="match status" value="1"/>
</dbReference>
<dbReference type="Pfam" id="PF13411">
    <property type="entry name" value="MerR_1"/>
    <property type="match status" value="1"/>
</dbReference>
<dbReference type="EMBL" id="DMVW01000099">
    <property type="protein sequence ID" value="HAR52293.1"/>
    <property type="molecule type" value="Genomic_DNA"/>
</dbReference>
<comment type="caution">
    <text evidence="3">The sequence shown here is derived from an EMBL/GenBank/DDBJ whole genome shotgun (WGS) entry which is preliminary data.</text>
</comment>
<dbReference type="SUPFAM" id="SSF46955">
    <property type="entry name" value="Putative DNA-binding domain"/>
    <property type="match status" value="1"/>
</dbReference>
<dbReference type="GO" id="GO:0003677">
    <property type="term" value="F:DNA binding"/>
    <property type="evidence" value="ECO:0007669"/>
    <property type="project" value="UniProtKB-KW"/>
</dbReference>
<feature type="domain" description="HTH merR-type" evidence="2">
    <location>
        <begin position="3"/>
        <end position="71"/>
    </location>
</feature>
<organism evidence="3 4">
    <name type="scientific">Roseovarius nubinhibens</name>
    <dbReference type="NCBI Taxonomy" id="314263"/>
    <lineage>
        <taxon>Bacteria</taxon>
        <taxon>Pseudomonadati</taxon>
        <taxon>Pseudomonadota</taxon>
        <taxon>Alphaproteobacteria</taxon>
        <taxon>Rhodobacterales</taxon>
        <taxon>Roseobacteraceae</taxon>
        <taxon>Roseovarius</taxon>
    </lineage>
</organism>
<dbReference type="InterPro" id="IPR047057">
    <property type="entry name" value="MerR_fam"/>
</dbReference>
<evidence type="ECO:0000259" key="2">
    <source>
        <dbReference type="PROSITE" id="PS50937"/>
    </source>
</evidence>
<dbReference type="InterPro" id="IPR000551">
    <property type="entry name" value="MerR-type_HTH_dom"/>
</dbReference>
<evidence type="ECO:0000313" key="4">
    <source>
        <dbReference type="Proteomes" id="UP000264719"/>
    </source>
</evidence>
<dbReference type="CDD" id="cd04781">
    <property type="entry name" value="HTH_MerR-like_sg6"/>
    <property type="match status" value="1"/>
</dbReference>
<name>A0A348WCN1_9RHOB</name>
<evidence type="ECO:0000256" key="1">
    <source>
        <dbReference type="ARBA" id="ARBA00023125"/>
    </source>
</evidence>
<keyword evidence="1" id="KW-0238">DNA-binding</keyword>
<dbReference type="AlphaFoldDB" id="A0A348WCN1"/>
<dbReference type="Gene3D" id="1.10.1660.10">
    <property type="match status" value="1"/>
</dbReference>
<dbReference type="PRINTS" id="PR00040">
    <property type="entry name" value="HTHMERR"/>
</dbReference>
<reference evidence="3 4" key="1">
    <citation type="journal article" date="2018" name="Nat. Biotechnol.">
        <title>A standardized bacterial taxonomy based on genome phylogeny substantially revises the tree of life.</title>
        <authorList>
            <person name="Parks D.H."/>
            <person name="Chuvochina M."/>
            <person name="Waite D.W."/>
            <person name="Rinke C."/>
            <person name="Skarshewski A."/>
            <person name="Chaumeil P.A."/>
            <person name="Hugenholtz P."/>
        </authorList>
    </citation>
    <scope>NUCLEOTIDE SEQUENCE [LARGE SCALE GENOMIC DNA]</scope>
    <source>
        <strain evidence="3">UBA9169</strain>
    </source>
</reference>
<protein>
    <submittedName>
        <fullName evidence="3">MerR family transcriptional regulator</fullName>
    </submittedName>
</protein>